<comment type="caution">
    <text evidence="1">The sequence shown here is derived from an EMBL/GenBank/DDBJ whole genome shotgun (WGS) entry which is preliminary data.</text>
</comment>
<protein>
    <recommendedName>
        <fullName evidence="3">Protein kinase domain-containing protein</fullName>
    </recommendedName>
</protein>
<proteinExistence type="predicted"/>
<dbReference type="Gene3D" id="1.10.510.10">
    <property type="entry name" value="Transferase(Phosphotransferase) domain 1"/>
    <property type="match status" value="1"/>
</dbReference>
<organism evidence="1 2">
    <name type="scientific">Parashewanella spongiae</name>
    <dbReference type="NCBI Taxonomy" id="342950"/>
    <lineage>
        <taxon>Bacteria</taxon>
        <taxon>Pseudomonadati</taxon>
        <taxon>Pseudomonadota</taxon>
        <taxon>Gammaproteobacteria</taxon>
        <taxon>Alteromonadales</taxon>
        <taxon>Shewanellaceae</taxon>
        <taxon>Parashewanella</taxon>
    </lineage>
</organism>
<dbReference type="RefSeq" id="WP_121853438.1">
    <property type="nucleotide sequence ID" value="NZ_CP037952.1"/>
</dbReference>
<evidence type="ECO:0000313" key="1">
    <source>
        <dbReference type="EMBL" id="RJY16347.1"/>
    </source>
</evidence>
<dbReference type="SUPFAM" id="SSF56112">
    <property type="entry name" value="Protein kinase-like (PK-like)"/>
    <property type="match status" value="1"/>
</dbReference>
<dbReference type="Proteomes" id="UP000273022">
    <property type="component" value="Unassembled WGS sequence"/>
</dbReference>
<dbReference type="OrthoDB" id="6395310at2"/>
<name>A0A3A6TQC4_9GAMM</name>
<accession>A0A3A6TQC4</accession>
<keyword evidence="2" id="KW-1185">Reference proteome</keyword>
<dbReference type="InterPro" id="IPR011009">
    <property type="entry name" value="Kinase-like_dom_sf"/>
</dbReference>
<sequence>MSLLVKSNPGAWGRRSLGAKKLQKIEKAASIEEAVKVTSIERIKDWFCGTDTAELSRLLFILKSKSNKSEFESAKEKVEAFVTLAEHVDFEHEKCLKMTLTQGPLGHHEEHRVSFKIAGFEETFPEVTFTFPKITHMHVEDEEFSQEKDLIKQWCEANHSKIPLERKKNIVGSEAISNWNRSIDEIKNELEIKIQGRLEIHLSGVSDGEREQEIEKFVARVMEASNDTENEELKLNLMARIENRQSIKPWQAYKARKNQKITNEKQPTDKAPDGFVTMTYTSKEDPSVSHSYLIDKKQMLPPIRQPKVNVQPGNVQPKGAFKEVVERDENYIKLKGFRPGIIDTDYLLELTEAEANEQRQAQLEELKSALYGNSFTGTSIAPGLLGVYSGPEGQLLAANGGEDLQKIIFGTQGRGITTKIIPLKAYQQLCKDIAQAHEHSIYFRDIKSANLLYRDTLEGVSGEKIKLENPRVMMIDIDDLVSPTVGQKHRCVGTYYYSTYELLEARLSYETDSPERKSKAEGVLKSADDYALLLCLLEGTSTEIRGIPFTPHDENLPYSGGLNNKANVDSVQQDVIYDAVEQIVLSEDVPKVLNFLSDPIKFPLDKHVLEVIDWNRTERIGQ</sequence>
<dbReference type="AlphaFoldDB" id="A0A3A6TQC4"/>
<evidence type="ECO:0000313" key="2">
    <source>
        <dbReference type="Proteomes" id="UP000273022"/>
    </source>
</evidence>
<gene>
    <name evidence="1" type="ORF">D5R81_09670</name>
</gene>
<evidence type="ECO:0008006" key="3">
    <source>
        <dbReference type="Google" id="ProtNLM"/>
    </source>
</evidence>
<reference evidence="1 2" key="1">
    <citation type="submission" date="2018-09" db="EMBL/GenBank/DDBJ databases">
        <title>Phylogeny of the Shewanellaceae, and recommendation for two new genera, Pseudoshewanella and Parashewanella.</title>
        <authorList>
            <person name="Wang G."/>
        </authorList>
    </citation>
    <scope>NUCLEOTIDE SEQUENCE [LARGE SCALE GENOMIC DNA]</scope>
    <source>
        <strain evidence="1 2">KCTC 22492</strain>
    </source>
</reference>
<dbReference type="EMBL" id="QYYH01000050">
    <property type="protein sequence ID" value="RJY16347.1"/>
    <property type="molecule type" value="Genomic_DNA"/>
</dbReference>